<evidence type="ECO:0000313" key="2">
    <source>
        <dbReference type="EMBL" id="MEU9353512.1"/>
    </source>
</evidence>
<protein>
    <submittedName>
        <fullName evidence="2">YrhB domain-containing protein</fullName>
    </submittedName>
</protein>
<feature type="domain" description="Immunity protein 35" evidence="1">
    <location>
        <begin position="6"/>
        <end position="93"/>
    </location>
</feature>
<comment type="caution">
    <text evidence="2">The sequence shown here is derived from an EMBL/GenBank/DDBJ whole genome shotgun (WGS) entry which is preliminary data.</text>
</comment>
<dbReference type="Pfam" id="PF15567">
    <property type="entry name" value="Imm35"/>
    <property type="match status" value="1"/>
</dbReference>
<proteinExistence type="predicted"/>
<dbReference type="RefSeq" id="WP_359983352.1">
    <property type="nucleotide sequence ID" value="NZ_JBEZLS010000015.1"/>
</dbReference>
<dbReference type="Proteomes" id="UP001551582">
    <property type="component" value="Unassembled WGS sequence"/>
</dbReference>
<evidence type="ECO:0000259" key="1">
    <source>
        <dbReference type="Pfam" id="PF15567"/>
    </source>
</evidence>
<name>A0ABV3E8P0_9ACTN</name>
<keyword evidence="3" id="KW-1185">Reference proteome</keyword>
<evidence type="ECO:0000313" key="3">
    <source>
        <dbReference type="Proteomes" id="UP001551582"/>
    </source>
</evidence>
<sequence length="188" mass="20860">MIERETAVRIVEEELDREERKWSALGVDVVRAAVADVEEHELVWIVHWQSEEFVRAGQRAAMLIGNGPYLVDRVDGSLHTIGVLSSVGGDWEADYRVRIRGQTIRTAVDDLHDELREVAAARGLLAAVRTLRQRLTALPPAQALEYVRGLLNGDAPPRLVAVAVEQLVVPINPVLAVTTIRPGEPRRT</sequence>
<reference evidence="2 3" key="1">
    <citation type="submission" date="2024-06" db="EMBL/GenBank/DDBJ databases">
        <title>The Natural Products Discovery Center: Release of the First 8490 Sequenced Strains for Exploring Actinobacteria Biosynthetic Diversity.</title>
        <authorList>
            <person name="Kalkreuter E."/>
            <person name="Kautsar S.A."/>
            <person name="Yang D."/>
            <person name="Bader C.D."/>
            <person name="Teijaro C.N."/>
            <person name="Fluegel L."/>
            <person name="Davis C.M."/>
            <person name="Simpson J.R."/>
            <person name="Lauterbach L."/>
            <person name="Steele A.D."/>
            <person name="Gui C."/>
            <person name="Meng S."/>
            <person name="Li G."/>
            <person name="Viehrig K."/>
            <person name="Ye F."/>
            <person name="Su P."/>
            <person name="Kiefer A.F."/>
            <person name="Nichols A."/>
            <person name="Cepeda A.J."/>
            <person name="Yan W."/>
            <person name="Fan B."/>
            <person name="Jiang Y."/>
            <person name="Adhikari A."/>
            <person name="Zheng C.-J."/>
            <person name="Schuster L."/>
            <person name="Cowan T.M."/>
            <person name="Smanski M.J."/>
            <person name="Chevrette M.G."/>
            <person name="De Carvalho L.P.S."/>
            <person name="Shen B."/>
        </authorList>
    </citation>
    <scope>NUCLEOTIDE SEQUENCE [LARGE SCALE GENOMIC DNA]</scope>
    <source>
        <strain evidence="2 3">NPDC048274</strain>
    </source>
</reference>
<dbReference type="EMBL" id="JBEZLS010000015">
    <property type="protein sequence ID" value="MEU9353512.1"/>
    <property type="molecule type" value="Genomic_DNA"/>
</dbReference>
<gene>
    <name evidence="2" type="ORF">AB0D65_21575</name>
</gene>
<dbReference type="InterPro" id="IPR029082">
    <property type="entry name" value="Imm35"/>
</dbReference>
<organism evidence="2 3">
    <name type="scientific">Streptomyces griseoloalbus</name>
    <dbReference type="NCBI Taxonomy" id="67303"/>
    <lineage>
        <taxon>Bacteria</taxon>
        <taxon>Bacillati</taxon>
        <taxon>Actinomycetota</taxon>
        <taxon>Actinomycetes</taxon>
        <taxon>Kitasatosporales</taxon>
        <taxon>Streptomycetaceae</taxon>
        <taxon>Streptomyces</taxon>
    </lineage>
</organism>
<accession>A0ABV3E8P0</accession>